<dbReference type="RefSeq" id="WP_043066704.1">
    <property type="nucleotide sequence ID" value="NZ_BJOA01000041.1"/>
</dbReference>
<proteinExistence type="predicted"/>
<keyword evidence="4" id="KW-0413">Isomerase</keyword>
<dbReference type="GO" id="GO:0016853">
    <property type="term" value="F:isomerase activity"/>
    <property type="evidence" value="ECO:0007669"/>
    <property type="project" value="UniProtKB-KW"/>
</dbReference>
<dbReference type="Proteomes" id="UP000182836">
    <property type="component" value="Unassembled WGS sequence"/>
</dbReference>
<dbReference type="PROSITE" id="PS51352">
    <property type="entry name" value="THIOREDOXIN_2"/>
    <property type="match status" value="1"/>
</dbReference>
<dbReference type="PANTHER" id="PTHR42852:SF1">
    <property type="entry name" value="THIOREDOXIN-LIKE PROTEIN YNEN"/>
    <property type="match status" value="1"/>
</dbReference>
<dbReference type="PANTHER" id="PTHR42852">
    <property type="entry name" value="THIOL:DISULFIDE INTERCHANGE PROTEIN DSBE"/>
    <property type="match status" value="1"/>
</dbReference>
<dbReference type="InterPro" id="IPR013766">
    <property type="entry name" value="Thioredoxin_domain"/>
</dbReference>
<dbReference type="InterPro" id="IPR036249">
    <property type="entry name" value="Thioredoxin-like_sf"/>
</dbReference>
<dbReference type="GeneID" id="42305192"/>
<sequence>MKKSFLALAIILALVGYTLYTNGTLTKKEAKAEVGFYAPDFTLTGMDGKEYRLSELKKPVLINFWASWCGPCRAETPDLNRLYNKYGGKFEILAVNVTVNDKEENAKKFVHFFDMKFPILFDRTGEVAEMYQVLGFPTNIFVDKGGKIIFIANGLLPPEQLERKVQNLIGS</sequence>
<dbReference type="GO" id="GO:0016491">
    <property type="term" value="F:oxidoreductase activity"/>
    <property type="evidence" value="ECO:0007669"/>
    <property type="project" value="InterPro"/>
</dbReference>
<protein>
    <submittedName>
        <fullName evidence="4">Thiol-disulfide isomerase or thioredoxin</fullName>
    </submittedName>
</protein>
<dbReference type="AlphaFoldDB" id="A0A0D1WHG8"/>
<evidence type="ECO:0000313" key="4">
    <source>
        <dbReference type="EMBL" id="SDJ05469.1"/>
    </source>
</evidence>
<dbReference type="Gene3D" id="3.40.30.10">
    <property type="entry name" value="Glutaredoxin"/>
    <property type="match status" value="1"/>
</dbReference>
<evidence type="ECO:0000313" key="5">
    <source>
        <dbReference type="Proteomes" id="UP000037269"/>
    </source>
</evidence>
<evidence type="ECO:0000256" key="1">
    <source>
        <dbReference type="ARBA" id="ARBA00023157"/>
    </source>
</evidence>
<keyword evidence="1" id="KW-1015">Disulfide bond</keyword>
<dbReference type="STRING" id="47500.AF333_08280"/>
<dbReference type="OrthoDB" id="25753at2"/>
<name>A0A0D1WHG8_ANEMI</name>
<reference evidence="3 5" key="1">
    <citation type="submission" date="2015-07" db="EMBL/GenBank/DDBJ databases">
        <title>Fjat-14205 dsm 2895.</title>
        <authorList>
            <person name="Liu B."/>
            <person name="Wang J."/>
            <person name="Zhu Y."/>
            <person name="Liu G."/>
            <person name="Chen Q."/>
            <person name="Chen Z."/>
            <person name="Lan J."/>
            <person name="Che J."/>
            <person name="Ge C."/>
            <person name="Shi H."/>
            <person name="Pan Z."/>
            <person name="Liu X."/>
        </authorList>
    </citation>
    <scope>NUCLEOTIDE SEQUENCE [LARGE SCALE GENOMIC DNA]</scope>
    <source>
        <strain evidence="3 5">DSM 2895</strain>
    </source>
</reference>
<dbReference type="PROSITE" id="PS00194">
    <property type="entry name" value="THIOREDOXIN_1"/>
    <property type="match status" value="1"/>
</dbReference>
<evidence type="ECO:0000313" key="6">
    <source>
        <dbReference type="Proteomes" id="UP000182836"/>
    </source>
</evidence>
<dbReference type="CDD" id="cd02966">
    <property type="entry name" value="TlpA_like_family"/>
    <property type="match status" value="1"/>
</dbReference>
<dbReference type="PATRIC" id="fig|47500.12.peg.5060"/>
<dbReference type="InterPro" id="IPR000866">
    <property type="entry name" value="AhpC/TSA"/>
</dbReference>
<dbReference type="EMBL" id="LGUG01000004">
    <property type="protein sequence ID" value="KON95482.1"/>
    <property type="molecule type" value="Genomic_DNA"/>
</dbReference>
<accession>A0A0D1WHG8</accession>
<keyword evidence="5" id="KW-1185">Reference proteome</keyword>
<dbReference type="Proteomes" id="UP000037269">
    <property type="component" value="Unassembled WGS sequence"/>
</dbReference>
<gene>
    <name evidence="3" type="ORF">AF333_08280</name>
    <name evidence="4" type="ORF">SAMN04487909_11134</name>
</gene>
<dbReference type="EMBL" id="FNED01000011">
    <property type="protein sequence ID" value="SDJ05469.1"/>
    <property type="molecule type" value="Genomic_DNA"/>
</dbReference>
<evidence type="ECO:0000259" key="2">
    <source>
        <dbReference type="PROSITE" id="PS51352"/>
    </source>
</evidence>
<feature type="domain" description="Thioredoxin" evidence="2">
    <location>
        <begin position="32"/>
        <end position="170"/>
    </location>
</feature>
<evidence type="ECO:0000313" key="3">
    <source>
        <dbReference type="EMBL" id="KON95482.1"/>
    </source>
</evidence>
<dbReference type="Pfam" id="PF00578">
    <property type="entry name" value="AhpC-TSA"/>
    <property type="match status" value="1"/>
</dbReference>
<dbReference type="GO" id="GO:0016209">
    <property type="term" value="F:antioxidant activity"/>
    <property type="evidence" value="ECO:0007669"/>
    <property type="project" value="InterPro"/>
</dbReference>
<dbReference type="SUPFAM" id="SSF52833">
    <property type="entry name" value="Thioredoxin-like"/>
    <property type="match status" value="1"/>
</dbReference>
<organism evidence="3 5">
    <name type="scientific">Aneurinibacillus migulanus</name>
    <name type="common">Bacillus migulanus</name>
    <dbReference type="NCBI Taxonomy" id="47500"/>
    <lineage>
        <taxon>Bacteria</taxon>
        <taxon>Bacillati</taxon>
        <taxon>Bacillota</taxon>
        <taxon>Bacilli</taxon>
        <taxon>Bacillales</taxon>
        <taxon>Paenibacillaceae</taxon>
        <taxon>Aneurinibacillus group</taxon>
        <taxon>Aneurinibacillus</taxon>
    </lineage>
</organism>
<dbReference type="InterPro" id="IPR050553">
    <property type="entry name" value="Thioredoxin_ResA/DsbE_sf"/>
</dbReference>
<reference evidence="4 6" key="2">
    <citation type="submission" date="2016-10" db="EMBL/GenBank/DDBJ databases">
        <authorList>
            <person name="de Groot N.N."/>
        </authorList>
    </citation>
    <scope>NUCLEOTIDE SEQUENCE [LARGE SCALE GENOMIC DNA]</scope>
    <source>
        <strain evidence="4 6">DSM 2895</strain>
    </source>
</reference>
<dbReference type="InterPro" id="IPR017937">
    <property type="entry name" value="Thioredoxin_CS"/>
</dbReference>